<proteinExistence type="predicted"/>
<dbReference type="SUPFAM" id="SSF63825">
    <property type="entry name" value="YWTD domain"/>
    <property type="match status" value="1"/>
</dbReference>
<gene>
    <name evidence="1" type="ORF">HG543_41570</name>
</gene>
<organism evidence="1 2">
    <name type="scientific">Pyxidicoccus fallax</name>
    <dbReference type="NCBI Taxonomy" id="394095"/>
    <lineage>
        <taxon>Bacteria</taxon>
        <taxon>Pseudomonadati</taxon>
        <taxon>Myxococcota</taxon>
        <taxon>Myxococcia</taxon>
        <taxon>Myxococcales</taxon>
        <taxon>Cystobacterineae</taxon>
        <taxon>Myxococcaceae</taxon>
        <taxon>Pyxidicoccus</taxon>
    </lineage>
</organism>
<evidence type="ECO:0008006" key="3">
    <source>
        <dbReference type="Google" id="ProtNLM"/>
    </source>
</evidence>
<sequence length="495" mass="53693">MKSWRGVPVLVSVLSGLVVGCGPVPEGGVGEEERAVQEEELVAGEWEVCDDVASQVLGIPPGRVNTGGTFPAPVHGNGRLFFRASDLEHGEELWSATESGVAALVKDVNPRSGGSHPRSLTVLGRWVYFVADDGEHGPELWRTDGTAKRTELVKDIFAGRGGSVPEQLTVVGDTLYFTAITRELGRELWRSNGTARGTVLVRDFAPGEDWVNIEHLTAWDDGLSLVTSRWDRPPVLWRVDKQGRTFPLFTMGFGTILELEAAGRQLFFTADAGTDEADLWVTRSTPETATWLRHFPGEPAAYLTAMEDSVFFVAGGEGFTPGDPLHGAELWTSDGTVRGTRLVRDINPGPKSAFSLLESTPQFATTKGVLYFAADDGGHGRELWRSDGTPWGTWMVRDLVPGEGSGAPEQLSADSGQVFFSAATPASGREPWSSGGHFWDTKPLRDIAPGTASSNPSHFVRSGWEVFFIANEGTADQRLWSVPVRPTRSCGERTR</sequence>
<dbReference type="EMBL" id="JABBJJ010000311">
    <property type="protein sequence ID" value="NMO21297.1"/>
    <property type="molecule type" value="Genomic_DNA"/>
</dbReference>
<evidence type="ECO:0000313" key="2">
    <source>
        <dbReference type="Proteomes" id="UP000518300"/>
    </source>
</evidence>
<dbReference type="RefSeq" id="WP_169350488.1">
    <property type="nucleotide sequence ID" value="NZ_JABBJJ010000311.1"/>
</dbReference>
<dbReference type="Proteomes" id="UP000518300">
    <property type="component" value="Unassembled WGS sequence"/>
</dbReference>
<dbReference type="AlphaFoldDB" id="A0A848LTJ5"/>
<dbReference type="NCBIfam" id="TIGR04534">
    <property type="entry name" value="ELWxxDGT_rpt"/>
    <property type="match status" value="2"/>
</dbReference>
<reference evidence="1 2" key="1">
    <citation type="submission" date="2020-04" db="EMBL/GenBank/DDBJ databases">
        <title>Draft genome of Pyxidicoccus fallax type strain.</title>
        <authorList>
            <person name="Whitworth D.E."/>
        </authorList>
    </citation>
    <scope>NUCLEOTIDE SEQUENCE [LARGE SCALE GENOMIC DNA]</scope>
    <source>
        <strain evidence="1 2">DSM 14698</strain>
    </source>
</reference>
<evidence type="ECO:0000313" key="1">
    <source>
        <dbReference type="EMBL" id="NMO21297.1"/>
    </source>
</evidence>
<dbReference type="PROSITE" id="PS51257">
    <property type="entry name" value="PROKAR_LIPOPROTEIN"/>
    <property type="match status" value="1"/>
</dbReference>
<name>A0A848LTJ5_9BACT</name>
<dbReference type="InterPro" id="IPR030916">
    <property type="entry name" value="ELWxxDGT_rpt"/>
</dbReference>
<protein>
    <recommendedName>
        <fullName evidence="3">Lipoprotein</fullName>
    </recommendedName>
</protein>
<keyword evidence="2" id="KW-1185">Reference proteome</keyword>
<comment type="caution">
    <text evidence="1">The sequence shown here is derived from an EMBL/GenBank/DDBJ whole genome shotgun (WGS) entry which is preliminary data.</text>
</comment>
<accession>A0A848LTJ5</accession>